<evidence type="ECO:0000259" key="1">
    <source>
        <dbReference type="PROSITE" id="PS51186"/>
    </source>
</evidence>
<dbReference type="AlphaFoldDB" id="A0AB39P6P3"/>
<feature type="domain" description="N-acetyltransferase" evidence="1">
    <location>
        <begin position="125"/>
        <end position="264"/>
    </location>
</feature>
<dbReference type="RefSeq" id="WP_369233422.1">
    <property type="nucleotide sequence ID" value="NZ_CP163435.1"/>
</dbReference>
<dbReference type="SUPFAM" id="SSF55729">
    <property type="entry name" value="Acyl-CoA N-acyltransferases (Nat)"/>
    <property type="match status" value="1"/>
</dbReference>
<keyword evidence="2" id="KW-0012">Acyltransferase</keyword>
<dbReference type="InterPro" id="IPR016181">
    <property type="entry name" value="Acyl_CoA_acyltransferase"/>
</dbReference>
<dbReference type="EMBL" id="CP163435">
    <property type="protein sequence ID" value="XDQ26132.1"/>
    <property type="molecule type" value="Genomic_DNA"/>
</dbReference>
<reference evidence="2" key="1">
    <citation type="submission" date="2024-07" db="EMBL/GenBank/DDBJ databases">
        <authorList>
            <person name="Yu S.T."/>
        </authorList>
    </citation>
    <scope>NUCLEOTIDE SEQUENCE</scope>
    <source>
        <strain evidence="2">R21</strain>
    </source>
</reference>
<evidence type="ECO:0000313" key="2">
    <source>
        <dbReference type="EMBL" id="XDQ26132.1"/>
    </source>
</evidence>
<dbReference type="Pfam" id="PF00583">
    <property type="entry name" value="Acetyltransf_1"/>
    <property type="match status" value="1"/>
</dbReference>
<protein>
    <submittedName>
        <fullName evidence="2">GNAT family N-acetyltransferase</fullName>
        <ecNumber evidence="2">2.3.-.-</ecNumber>
    </submittedName>
</protein>
<sequence length="264" mass="28391">MTDKEILLAAYDDQMRGAPPNPPAGITHEQDGPLLRIVGQFRGFVGGPRDLGVRGAELDGLIARQRDFFAARGEAVEWKTRGHDVPADLTDRLRAAGFVPEERETVLVGSAADMAVGQPEPPRDVVLRQVTADADMHRIAALETAVWGDDMSWLAKDLIGRVAAAPDEIAVFVTEAGGEVVSAAWLVFRAGTEFAGLWGGSTLAEWRGRGIYRALVAVRAELAVTRGVKYLQVDASDDSSPILQRLGLHAVTTTTPYVWTPPAS</sequence>
<dbReference type="GO" id="GO:0016747">
    <property type="term" value="F:acyltransferase activity, transferring groups other than amino-acyl groups"/>
    <property type="evidence" value="ECO:0007669"/>
    <property type="project" value="InterPro"/>
</dbReference>
<keyword evidence="2" id="KW-0808">Transferase</keyword>
<dbReference type="EC" id="2.3.-.-" evidence="2"/>
<dbReference type="InterPro" id="IPR000182">
    <property type="entry name" value="GNAT_dom"/>
</dbReference>
<organism evidence="2">
    <name type="scientific">Streptomyces sp. R21</name>
    <dbReference type="NCBI Taxonomy" id="3238627"/>
    <lineage>
        <taxon>Bacteria</taxon>
        <taxon>Bacillati</taxon>
        <taxon>Actinomycetota</taxon>
        <taxon>Actinomycetes</taxon>
        <taxon>Kitasatosporales</taxon>
        <taxon>Streptomycetaceae</taxon>
        <taxon>Streptomyces</taxon>
    </lineage>
</organism>
<proteinExistence type="predicted"/>
<dbReference type="CDD" id="cd04301">
    <property type="entry name" value="NAT_SF"/>
    <property type="match status" value="1"/>
</dbReference>
<dbReference type="PROSITE" id="PS51186">
    <property type="entry name" value="GNAT"/>
    <property type="match status" value="1"/>
</dbReference>
<accession>A0AB39P6P3</accession>
<dbReference type="Gene3D" id="3.40.630.30">
    <property type="match status" value="1"/>
</dbReference>
<name>A0AB39P6P3_9ACTN</name>
<gene>
    <name evidence="2" type="ORF">AB5J56_16130</name>
</gene>